<gene>
    <name evidence="2" type="ORF">C7476_107132</name>
</gene>
<feature type="domain" description="Transglutaminase-like" evidence="1">
    <location>
        <begin position="203"/>
        <end position="278"/>
    </location>
</feature>
<dbReference type="Gene3D" id="3.10.620.30">
    <property type="match status" value="1"/>
</dbReference>
<dbReference type="SMART" id="SM00460">
    <property type="entry name" value="TGc"/>
    <property type="match status" value="1"/>
</dbReference>
<organism evidence="2 3">
    <name type="scientific">Phyllobacterium bourgognense</name>
    <dbReference type="NCBI Taxonomy" id="314236"/>
    <lineage>
        <taxon>Bacteria</taxon>
        <taxon>Pseudomonadati</taxon>
        <taxon>Pseudomonadota</taxon>
        <taxon>Alphaproteobacteria</taxon>
        <taxon>Hyphomicrobiales</taxon>
        <taxon>Phyllobacteriaceae</taxon>
        <taxon>Phyllobacterium</taxon>
    </lineage>
</organism>
<accession>A0A368YR77</accession>
<keyword evidence="2" id="KW-0645">Protease</keyword>
<sequence>MIDRREFLKIGAVTSVMAAIPGRVFAGTAFAPKPAGWRTFEITTRIEPSGTEGTGRAWIPLPGFSASDWNRPETSTWTTNATSARIARSPANDTDMLLVEWKAGSVAPAVEIISRVATRDRAIDLSKPVNPTPLNTDERARYLAGSRLVPTDGIVKETADSIVGNTANEIDKAKLIYDWVVEKTYRNAATRGCGSGDVVAMLRSGDLGGKCADLNALYVGLARAAGLPARDIYGLRVAPSNFGYKSLGAKNEIVTKAQHCRAEVYLSDFGWVPVDPADVRKVMLEEADGGLPADNPKVVAARETLFGAWEGNWIAYNDARDVILPGSTGAALGFLMYPQAEVASVRLDCLEPDAFRYTIRSREITV</sequence>
<dbReference type="InterPro" id="IPR002931">
    <property type="entry name" value="Transglutaminase-like"/>
</dbReference>
<proteinExistence type="predicted"/>
<keyword evidence="2" id="KW-0378">Hydrolase</keyword>
<protein>
    <submittedName>
        <fullName evidence="2">Transglutaminase-like putative cysteine protease</fullName>
    </submittedName>
</protein>
<dbReference type="PANTHER" id="PTHR38339:SF1">
    <property type="entry name" value="TRANSGLUTAMINASE-LIKE DOMAIN-CONTAINING PROTEIN"/>
    <property type="match status" value="1"/>
</dbReference>
<evidence type="ECO:0000313" key="2">
    <source>
        <dbReference type="EMBL" id="RCW82720.1"/>
    </source>
</evidence>
<dbReference type="GO" id="GO:0006508">
    <property type="term" value="P:proteolysis"/>
    <property type="evidence" value="ECO:0007669"/>
    <property type="project" value="UniProtKB-KW"/>
</dbReference>
<dbReference type="SUPFAM" id="SSF54001">
    <property type="entry name" value="Cysteine proteinases"/>
    <property type="match status" value="1"/>
</dbReference>
<dbReference type="Proteomes" id="UP000253324">
    <property type="component" value="Unassembled WGS sequence"/>
</dbReference>
<comment type="caution">
    <text evidence="2">The sequence shown here is derived from an EMBL/GenBank/DDBJ whole genome shotgun (WGS) entry which is preliminary data.</text>
</comment>
<keyword evidence="3" id="KW-1185">Reference proteome</keyword>
<evidence type="ECO:0000259" key="1">
    <source>
        <dbReference type="SMART" id="SM00460"/>
    </source>
</evidence>
<dbReference type="AlphaFoldDB" id="A0A368YR77"/>
<dbReference type="PROSITE" id="PS51318">
    <property type="entry name" value="TAT"/>
    <property type="match status" value="1"/>
</dbReference>
<dbReference type="PANTHER" id="PTHR38339">
    <property type="entry name" value="TRANSGLUTAMINASE DOMAIN PROTEIN"/>
    <property type="match status" value="1"/>
</dbReference>
<dbReference type="InterPro" id="IPR006311">
    <property type="entry name" value="TAT_signal"/>
</dbReference>
<dbReference type="Pfam" id="PF01841">
    <property type="entry name" value="Transglut_core"/>
    <property type="match status" value="1"/>
</dbReference>
<name>A0A368YR77_9HYPH</name>
<dbReference type="GO" id="GO:0008233">
    <property type="term" value="F:peptidase activity"/>
    <property type="evidence" value="ECO:0007669"/>
    <property type="project" value="UniProtKB-KW"/>
</dbReference>
<reference evidence="2 3" key="1">
    <citation type="submission" date="2018-07" db="EMBL/GenBank/DDBJ databases">
        <title>Genomic Encyclopedia of Type Strains, Phase III (KMG-III): the genomes of soil and plant-associated and newly described type strains.</title>
        <authorList>
            <person name="Whitman W."/>
        </authorList>
    </citation>
    <scope>NUCLEOTIDE SEQUENCE [LARGE SCALE GENOMIC DNA]</scope>
    <source>
        <strain evidence="2 3">31-25a</strain>
    </source>
</reference>
<evidence type="ECO:0000313" key="3">
    <source>
        <dbReference type="Proteomes" id="UP000253324"/>
    </source>
</evidence>
<dbReference type="InterPro" id="IPR038765">
    <property type="entry name" value="Papain-like_cys_pep_sf"/>
</dbReference>
<dbReference type="EMBL" id="QPJM01000007">
    <property type="protein sequence ID" value="RCW82720.1"/>
    <property type="molecule type" value="Genomic_DNA"/>
</dbReference>